<dbReference type="GeneID" id="1261700"/>
<evidence type="ECO:0000313" key="2">
    <source>
        <dbReference type="Proteomes" id="UP000001155"/>
    </source>
</evidence>
<dbReference type="Proteomes" id="UP000001155">
    <property type="component" value="Segment"/>
</dbReference>
<dbReference type="EMBL" id="AF065411">
    <property type="protein sequence ID" value="AAC27040.1"/>
    <property type="molecule type" value="Genomic_DNA"/>
</dbReference>
<name>O80191_METM2</name>
<keyword evidence="2" id="KW-1185">Reference proteome</keyword>
<dbReference type="PIR" id="T12717">
    <property type="entry name" value="T12717"/>
</dbReference>
<proteinExistence type="predicted"/>
<dbReference type="RefSeq" id="NP_046956.1">
    <property type="nucleotide sequence ID" value="NC_001902.1"/>
</dbReference>
<evidence type="ECO:0000313" key="1">
    <source>
        <dbReference type="EMBL" id="AAC27040.1"/>
    </source>
</evidence>
<sequence length="177" mass="20671">MMDALLLELENDEGWEDMDDIGRFWNPQEGESIRGICKRIKEIHTKLGSLRVMTLQTLDGEYYVKGHRALERYFDRIQEGWGVWITYNGKAKSQKGAEYHSYTVKVKKLGHHKPMKLGVLSEEDFSDDKELKALIMLTRARRGEATRTNVLEELDNIYTEGRITESDYLRIKEKLEA</sequence>
<accession>O80191</accession>
<dbReference type="KEGG" id="vg:1261700"/>
<organism evidence="1 2">
    <name type="scientific">Methanobacterium phage psiM2</name>
    <name type="common">PsiM2</name>
    <dbReference type="NCBI Taxonomy" id="77048"/>
    <lineage>
        <taxon>Viruses</taxon>
        <taxon>Duplodnaviria</taxon>
        <taxon>Heunggongvirae</taxon>
        <taxon>Uroviricota</taxon>
        <taxon>Caudoviricetes</taxon>
        <taxon>Methanobavirales</taxon>
        <taxon>Leisingerviridae</taxon>
        <taxon>Psimunavirus</taxon>
        <taxon>Psimunavirus limi</taxon>
        <taxon>Psimunavirus psiM2</taxon>
    </lineage>
</organism>
<reference evidence="1 2" key="1">
    <citation type="journal article" date="1998" name="Mol. Microbiol.">
        <title>Molecular analysis of Methanobacterium phage psiM2.</title>
        <authorList>
            <person name="Pfister P."/>
            <person name="Wasserfallen A."/>
            <person name="Stettler R."/>
            <person name="Leisinger T."/>
        </authorList>
    </citation>
    <scope>NUCLEOTIDE SEQUENCE</scope>
</reference>
<protein>
    <submittedName>
        <fullName evidence="1">Uncharacterized protein</fullName>
    </submittedName>
</protein>